<protein>
    <submittedName>
        <fullName evidence="3">SCO family protein</fullName>
    </submittedName>
</protein>
<proteinExistence type="inferred from homology"/>
<dbReference type="CDD" id="cd02968">
    <property type="entry name" value="SCO"/>
    <property type="match status" value="1"/>
</dbReference>
<keyword evidence="2" id="KW-0812">Transmembrane</keyword>
<evidence type="ECO:0000313" key="4">
    <source>
        <dbReference type="Proteomes" id="UP001165367"/>
    </source>
</evidence>
<gene>
    <name evidence="3" type="ORF">LZZ85_01160</name>
</gene>
<dbReference type="PANTHER" id="PTHR12151:SF25">
    <property type="entry name" value="LINALOOL DEHYDRATASE_ISOMERASE DOMAIN-CONTAINING PROTEIN"/>
    <property type="match status" value="1"/>
</dbReference>
<keyword evidence="4" id="KW-1185">Reference proteome</keyword>
<name>A0ABS9KKN1_9BACT</name>
<evidence type="ECO:0000256" key="1">
    <source>
        <dbReference type="ARBA" id="ARBA00010996"/>
    </source>
</evidence>
<dbReference type="SUPFAM" id="SSF52833">
    <property type="entry name" value="Thioredoxin-like"/>
    <property type="match status" value="1"/>
</dbReference>
<dbReference type="RefSeq" id="WP_237868086.1">
    <property type="nucleotide sequence ID" value="NZ_JAKLTR010000001.1"/>
</dbReference>
<comment type="similarity">
    <text evidence="1">Belongs to the SCO1/2 family.</text>
</comment>
<sequence length="275" mass="31428">MNKTALYAILLAAFLPLVCYFIVKGFSDSAIHMPRHYYPDSVTTKTVRGKQETDTVWHKLADFALVNQLGDSVTWEKLRGKVIVADFFFTHCPTICPPMTRNMKWVQTSITNAQRVGDKTPDFLHFLSFSIDPERDSVKQIKKWADRFQINPEQWWLLTGDRKAIYDMAINEMKLGTIDGQGIDTNFVHSDYFVLIDSNRQVRGYYHGLDKAELARLSNDIIFLNMEKDPKRKSFLAGKLEIIGVAFIAAIIGVGLLIFIIKKRNNNVSTSVETK</sequence>
<dbReference type="Gene3D" id="3.40.30.10">
    <property type="entry name" value="Glutaredoxin"/>
    <property type="match status" value="1"/>
</dbReference>
<dbReference type="EMBL" id="JAKLTR010000001">
    <property type="protein sequence ID" value="MCG2612859.1"/>
    <property type="molecule type" value="Genomic_DNA"/>
</dbReference>
<dbReference type="Pfam" id="PF02630">
    <property type="entry name" value="SCO1-SenC"/>
    <property type="match status" value="1"/>
</dbReference>
<evidence type="ECO:0000256" key="2">
    <source>
        <dbReference type="SAM" id="Phobius"/>
    </source>
</evidence>
<comment type="caution">
    <text evidence="3">The sequence shown here is derived from an EMBL/GenBank/DDBJ whole genome shotgun (WGS) entry which is preliminary data.</text>
</comment>
<dbReference type="PANTHER" id="PTHR12151">
    <property type="entry name" value="ELECTRON TRANSPORT PROTIN SCO1/SENC FAMILY MEMBER"/>
    <property type="match status" value="1"/>
</dbReference>
<dbReference type="InterPro" id="IPR036249">
    <property type="entry name" value="Thioredoxin-like_sf"/>
</dbReference>
<keyword evidence="2" id="KW-0472">Membrane</keyword>
<dbReference type="InterPro" id="IPR003782">
    <property type="entry name" value="SCO1/SenC"/>
</dbReference>
<organism evidence="3 4">
    <name type="scientific">Terrimonas ginsenosidimutans</name>
    <dbReference type="NCBI Taxonomy" id="2908004"/>
    <lineage>
        <taxon>Bacteria</taxon>
        <taxon>Pseudomonadati</taxon>
        <taxon>Bacteroidota</taxon>
        <taxon>Chitinophagia</taxon>
        <taxon>Chitinophagales</taxon>
        <taxon>Chitinophagaceae</taxon>
        <taxon>Terrimonas</taxon>
    </lineage>
</organism>
<reference evidence="3" key="1">
    <citation type="submission" date="2022-01" db="EMBL/GenBank/DDBJ databases">
        <authorList>
            <person name="Jo J.-H."/>
            <person name="Im W.-T."/>
        </authorList>
    </citation>
    <scope>NUCLEOTIDE SEQUENCE</scope>
    <source>
        <strain evidence="3">NA20</strain>
    </source>
</reference>
<feature type="transmembrane region" description="Helical" evidence="2">
    <location>
        <begin position="6"/>
        <end position="23"/>
    </location>
</feature>
<accession>A0ABS9KKN1</accession>
<dbReference type="Proteomes" id="UP001165367">
    <property type="component" value="Unassembled WGS sequence"/>
</dbReference>
<keyword evidence="2" id="KW-1133">Transmembrane helix</keyword>
<evidence type="ECO:0000313" key="3">
    <source>
        <dbReference type="EMBL" id="MCG2612859.1"/>
    </source>
</evidence>
<feature type="transmembrane region" description="Helical" evidence="2">
    <location>
        <begin position="240"/>
        <end position="261"/>
    </location>
</feature>